<dbReference type="InterPro" id="IPR036388">
    <property type="entry name" value="WH-like_DNA-bd_sf"/>
</dbReference>
<dbReference type="RefSeq" id="WP_184252661.1">
    <property type="nucleotide sequence ID" value="NZ_JACHIO010000002.1"/>
</dbReference>
<comment type="caution">
    <text evidence="5">The sequence shown here is derived from an EMBL/GenBank/DDBJ whole genome shotgun (WGS) entry which is preliminary data.</text>
</comment>
<dbReference type="InterPro" id="IPR011711">
    <property type="entry name" value="GntR_C"/>
</dbReference>
<dbReference type="InterPro" id="IPR000524">
    <property type="entry name" value="Tscrpt_reg_HTH_GntR"/>
</dbReference>
<gene>
    <name evidence="5" type="ORF">HDF15_000486</name>
</gene>
<dbReference type="PANTHER" id="PTHR43537">
    <property type="entry name" value="TRANSCRIPTIONAL REGULATOR, GNTR FAMILY"/>
    <property type="match status" value="1"/>
</dbReference>
<dbReference type="PRINTS" id="PR00035">
    <property type="entry name" value="HTHGNTR"/>
</dbReference>
<dbReference type="SMART" id="SM00895">
    <property type="entry name" value="FCD"/>
    <property type="match status" value="1"/>
</dbReference>
<dbReference type="AlphaFoldDB" id="A0A7W7ZM72"/>
<dbReference type="Pfam" id="PF07729">
    <property type="entry name" value="FCD"/>
    <property type="match status" value="1"/>
</dbReference>
<dbReference type="GO" id="GO:0043565">
    <property type="term" value="F:sequence-specific DNA binding"/>
    <property type="evidence" value="ECO:0007669"/>
    <property type="project" value="InterPro"/>
</dbReference>
<evidence type="ECO:0000313" key="5">
    <source>
        <dbReference type="EMBL" id="MBB5062159.1"/>
    </source>
</evidence>
<keyword evidence="3" id="KW-0804">Transcription</keyword>
<evidence type="ECO:0000313" key="6">
    <source>
        <dbReference type="Proteomes" id="UP000584867"/>
    </source>
</evidence>
<dbReference type="Proteomes" id="UP000584867">
    <property type="component" value="Unassembled WGS sequence"/>
</dbReference>
<protein>
    <submittedName>
        <fullName evidence="5">DNA-binding GntR family transcriptional regulator</fullName>
    </submittedName>
</protein>
<sequence length="233" mass="26087">MIKISKPPNLTELAYLSVKQSLVDGSLGEGQRLTEESLSTQLGISKSPIREALTRLESEGLLNIEARRGAYVRRFNRKDVSDLYDLRELLEVHAVGLAVITPAFLGTLAESIEHTRKHLDAGDRMAHVEEDIRFHNLIAAATGNEELRRVLENMNHKSLLCRSKTFNLSSTTAPISHSRIYLALKEGERVLAQQAMKDHIQYVRDSLLRSLKATEPLTIYEEDAGLALSTNRS</sequence>
<dbReference type="InterPro" id="IPR036390">
    <property type="entry name" value="WH_DNA-bd_sf"/>
</dbReference>
<dbReference type="EMBL" id="JACHIO010000002">
    <property type="protein sequence ID" value="MBB5062159.1"/>
    <property type="molecule type" value="Genomic_DNA"/>
</dbReference>
<proteinExistence type="predicted"/>
<accession>A0A7W7ZM72</accession>
<evidence type="ECO:0000259" key="4">
    <source>
        <dbReference type="PROSITE" id="PS50949"/>
    </source>
</evidence>
<dbReference type="SUPFAM" id="SSF48008">
    <property type="entry name" value="GntR ligand-binding domain-like"/>
    <property type="match status" value="1"/>
</dbReference>
<evidence type="ECO:0000256" key="2">
    <source>
        <dbReference type="ARBA" id="ARBA00023125"/>
    </source>
</evidence>
<evidence type="ECO:0000256" key="1">
    <source>
        <dbReference type="ARBA" id="ARBA00023015"/>
    </source>
</evidence>
<dbReference type="GO" id="GO:0003700">
    <property type="term" value="F:DNA-binding transcription factor activity"/>
    <property type="evidence" value="ECO:0007669"/>
    <property type="project" value="InterPro"/>
</dbReference>
<dbReference type="Pfam" id="PF00392">
    <property type="entry name" value="GntR"/>
    <property type="match status" value="1"/>
</dbReference>
<feature type="domain" description="HTH gntR-type" evidence="4">
    <location>
        <begin position="8"/>
        <end position="75"/>
    </location>
</feature>
<dbReference type="SMART" id="SM00345">
    <property type="entry name" value="HTH_GNTR"/>
    <property type="match status" value="1"/>
</dbReference>
<dbReference type="InterPro" id="IPR000485">
    <property type="entry name" value="AsnC-type_HTH_dom"/>
</dbReference>
<dbReference type="Gene3D" id="1.20.120.530">
    <property type="entry name" value="GntR ligand-binding domain-like"/>
    <property type="match status" value="1"/>
</dbReference>
<name>A0A7W7ZM72_9BACT</name>
<keyword evidence="2 5" id="KW-0238">DNA-binding</keyword>
<organism evidence="5 6">
    <name type="scientific">Granulicella mallensis</name>
    <dbReference type="NCBI Taxonomy" id="940614"/>
    <lineage>
        <taxon>Bacteria</taxon>
        <taxon>Pseudomonadati</taxon>
        <taxon>Acidobacteriota</taxon>
        <taxon>Terriglobia</taxon>
        <taxon>Terriglobales</taxon>
        <taxon>Acidobacteriaceae</taxon>
        <taxon>Granulicella</taxon>
    </lineage>
</organism>
<dbReference type="SUPFAM" id="SSF46785">
    <property type="entry name" value="Winged helix' DNA-binding domain"/>
    <property type="match status" value="1"/>
</dbReference>
<dbReference type="InterPro" id="IPR008920">
    <property type="entry name" value="TF_FadR/GntR_C"/>
</dbReference>
<dbReference type="PROSITE" id="PS50949">
    <property type="entry name" value="HTH_GNTR"/>
    <property type="match status" value="1"/>
</dbReference>
<keyword evidence="1" id="KW-0805">Transcription regulation</keyword>
<reference evidence="5 6" key="1">
    <citation type="submission" date="2020-08" db="EMBL/GenBank/DDBJ databases">
        <title>Genomic Encyclopedia of Type Strains, Phase IV (KMG-V): Genome sequencing to study the core and pangenomes of soil and plant-associated prokaryotes.</title>
        <authorList>
            <person name="Whitman W."/>
        </authorList>
    </citation>
    <scope>NUCLEOTIDE SEQUENCE [LARGE SCALE GENOMIC DNA]</scope>
    <source>
        <strain evidence="5 6">X5P3</strain>
    </source>
</reference>
<dbReference type="Gene3D" id="1.10.10.10">
    <property type="entry name" value="Winged helix-like DNA-binding domain superfamily/Winged helix DNA-binding domain"/>
    <property type="match status" value="1"/>
</dbReference>
<evidence type="ECO:0000256" key="3">
    <source>
        <dbReference type="ARBA" id="ARBA00023163"/>
    </source>
</evidence>
<dbReference type="PRINTS" id="PR00033">
    <property type="entry name" value="HTHASNC"/>
</dbReference>
<dbReference type="PANTHER" id="PTHR43537:SF24">
    <property type="entry name" value="GLUCONATE OPERON TRANSCRIPTIONAL REPRESSOR"/>
    <property type="match status" value="1"/>
</dbReference>
<dbReference type="CDD" id="cd07377">
    <property type="entry name" value="WHTH_GntR"/>
    <property type="match status" value="1"/>
</dbReference>